<dbReference type="SUPFAM" id="SSF82171">
    <property type="entry name" value="DPP6 N-terminal domain-like"/>
    <property type="match status" value="1"/>
</dbReference>
<reference evidence="4 5" key="1">
    <citation type="submission" date="2017-10" db="EMBL/GenBank/DDBJ databases">
        <title>Bifidobacterium xylocopum sp. nov. and Bifidobacterium aemilianum sp. nov., from the carpenter bee (Xylocopa violacea) digestive tract.</title>
        <authorList>
            <person name="Alberoni D."/>
            <person name="Baffoni L."/>
            <person name="Di Gioia D."/>
            <person name="Gaggia F."/>
            <person name="Biavati B."/>
        </authorList>
    </citation>
    <scope>NUCLEOTIDE SEQUENCE [LARGE SCALE GENOMIC DNA]</scope>
    <source>
        <strain evidence="4 5">XV10</strain>
    </source>
</reference>
<evidence type="ECO:0000259" key="3">
    <source>
        <dbReference type="Pfam" id="PF00930"/>
    </source>
</evidence>
<dbReference type="EMBL" id="PDCG01000003">
    <property type="protein sequence ID" value="RBP97804.1"/>
    <property type="molecule type" value="Genomic_DNA"/>
</dbReference>
<evidence type="ECO:0000313" key="5">
    <source>
        <dbReference type="Proteomes" id="UP000252530"/>
    </source>
</evidence>
<proteinExistence type="predicted"/>
<feature type="region of interest" description="Disordered" evidence="1">
    <location>
        <begin position="765"/>
        <end position="796"/>
    </location>
</feature>
<dbReference type="InterPro" id="IPR001375">
    <property type="entry name" value="Peptidase_S9_cat"/>
</dbReference>
<keyword evidence="5" id="KW-1185">Reference proteome</keyword>
<organism evidence="4 5">
    <name type="scientific">Bifidobacterium aemilianum</name>
    <dbReference type="NCBI Taxonomy" id="2493120"/>
    <lineage>
        <taxon>Bacteria</taxon>
        <taxon>Bacillati</taxon>
        <taxon>Actinomycetota</taxon>
        <taxon>Actinomycetes</taxon>
        <taxon>Bifidobacteriales</taxon>
        <taxon>Bifidobacteriaceae</taxon>
        <taxon>Bifidobacterium</taxon>
    </lineage>
</organism>
<accession>A0A366K810</accession>
<dbReference type="Pfam" id="PF00326">
    <property type="entry name" value="Peptidase_S9"/>
    <property type="match status" value="1"/>
</dbReference>
<dbReference type="InterPro" id="IPR050278">
    <property type="entry name" value="Serine_Prot_S9B/DPPIV"/>
</dbReference>
<dbReference type="PANTHER" id="PTHR11731">
    <property type="entry name" value="PROTEASE FAMILY S9B,C DIPEPTIDYL-PEPTIDASE IV-RELATED"/>
    <property type="match status" value="1"/>
</dbReference>
<dbReference type="InterPro" id="IPR002469">
    <property type="entry name" value="Peptidase_S9B_N"/>
</dbReference>
<dbReference type="Gene3D" id="3.40.50.1820">
    <property type="entry name" value="alpha/beta hydrolase"/>
    <property type="match status" value="1"/>
</dbReference>
<dbReference type="GO" id="GO:0006508">
    <property type="term" value="P:proteolysis"/>
    <property type="evidence" value="ECO:0007669"/>
    <property type="project" value="InterPro"/>
</dbReference>
<dbReference type="InterPro" id="IPR029058">
    <property type="entry name" value="AB_hydrolase_fold"/>
</dbReference>
<comment type="caution">
    <text evidence="4">The sequence shown here is derived from an EMBL/GenBank/DDBJ whole genome shotgun (WGS) entry which is preliminary data.</text>
</comment>
<protein>
    <submittedName>
        <fullName evidence="4">Peptidase</fullName>
    </submittedName>
</protein>
<evidence type="ECO:0000259" key="2">
    <source>
        <dbReference type="Pfam" id="PF00326"/>
    </source>
</evidence>
<dbReference type="OrthoDB" id="3325701at2"/>
<dbReference type="Proteomes" id="UP000252530">
    <property type="component" value="Unassembled WGS sequence"/>
</dbReference>
<dbReference type="Pfam" id="PF00930">
    <property type="entry name" value="DPPIV_N"/>
    <property type="match status" value="1"/>
</dbReference>
<evidence type="ECO:0000256" key="1">
    <source>
        <dbReference type="SAM" id="MobiDB-lite"/>
    </source>
</evidence>
<dbReference type="Gene3D" id="2.140.10.30">
    <property type="entry name" value="Dipeptidylpeptidase IV, N-terminal domain"/>
    <property type="match status" value="1"/>
</dbReference>
<dbReference type="AlphaFoldDB" id="A0A366K810"/>
<feature type="domain" description="Dipeptidylpeptidase IV N-terminal" evidence="3">
    <location>
        <begin position="221"/>
        <end position="391"/>
    </location>
</feature>
<name>A0A366K810_9BIFI</name>
<dbReference type="SUPFAM" id="SSF53474">
    <property type="entry name" value="alpha/beta-Hydrolases"/>
    <property type="match status" value="1"/>
</dbReference>
<dbReference type="GO" id="GO:0008239">
    <property type="term" value="F:dipeptidyl-peptidase activity"/>
    <property type="evidence" value="ECO:0007669"/>
    <property type="project" value="TreeGrafter"/>
</dbReference>
<feature type="domain" description="Peptidase S9 prolyl oligopeptidase catalytic" evidence="2">
    <location>
        <begin position="561"/>
        <end position="759"/>
    </location>
</feature>
<dbReference type="GO" id="GO:0008236">
    <property type="term" value="F:serine-type peptidase activity"/>
    <property type="evidence" value="ECO:0007669"/>
    <property type="project" value="InterPro"/>
</dbReference>
<sequence>MQAIEDFPARKARTLRFSCGAPRSARLIGDGRRALFLRSRGSEDLVTALWMSLVNGPGADGEPAHQELLLADPRELLADADEERLPDEERARRERAREGGQGIVSYSVDEAGRKIVFTINGQLFLTTIDPDGQGSNTRQLATDSLGADGSPWLPVINPEISPDGRMVAYTTGRRLVMVRIDDREGLDADNAERLAYHDRVCGLADVSDRADWLPGAGSGASDSDETWKLGLAEFIAGEEMDRYAGFWWSPDSRALLFEVFDSSPEPVWYISDPANPDRPAASRRYAQALRANARVYLAEVRLAFDTQGAYVSRETFPIDWDSEGYEYLAAVSWTGGHRPIILVQNRTQSKDQVLEILESGHTRLLEAHVNDHWLDLLPGTPALTPDGRLICAFNDLEADSNRLTCDGRPCTPAGWQVRSLLDVADDSLLVTASKDPKTIDLLEIPLGCPGQGEETQVRVLNPSPGIWTGSRVGGQLLMTGRTMESPAPIMTHLGHSIASMAAEPGFSPQTRFVELGAHRLQTAITYPSAQSPYAQAERLPVLLKPYGGPGHQEVMLSQSHYWDSQWWADQGFLVVTADGRGTTGRGPAWDRAIHKEMKAVTLADQVEAVQALAEAEPKADTGRVAMIGWSYGGFLSALAVLEAPDVIHAACAGAPPTDWSLYDTHYTERYLGLDPQTYERNSIIRDAPALRRPLLLIHGFADDNVSIANSLRLSQALMAAGRPHSFLPLTGITHMTNDETVARNLLIMQRDFLYQALGMEAGGAQSPARAESDCAAGRRPLVEGRGSRHQGALRVS</sequence>
<evidence type="ECO:0000313" key="4">
    <source>
        <dbReference type="EMBL" id="RBP97804.1"/>
    </source>
</evidence>
<dbReference type="PANTHER" id="PTHR11731:SF193">
    <property type="entry name" value="DIPEPTIDYL PEPTIDASE 9"/>
    <property type="match status" value="1"/>
</dbReference>
<gene>
    <name evidence="4" type="ORF">CRD60_04200</name>
</gene>